<feature type="transmembrane region" description="Helical" evidence="1">
    <location>
        <begin position="36"/>
        <end position="54"/>
    </location>
</feature>
<keyword evidence="1" id="KW-0812">Transmembrane</keyword>
<proteinExistence type="predicted"/>
<dbReference type="EMBL" id="GGEC01050025">
    <property type="protein sequence ID" value="MBX30509.1"/>
    <property type="molecule type" value="Transcribed_RNA"/>
</dbReference>
<name>A0A2P2MJV6_RHIMU</name>
<evidence type="ECO:0000313" key="2">
    <source>
        <dbReference type="EMBL" id="MBX30509.1"/>
    </source>
</evidence>
<keyword evidence="1" id="KW-1133">Transmembrane helix</keyword>
<sequence>MVGALTAPIHSTYFHLLKAQFRRNFSCRIYREPRRAYIIVVIIIITTPGLQPFLNISDLKNRRIGNFVLFPARCECVGTQIQGIKISSFPKLLS</sequence>
<organism evidence="2">
    <name type="scientific">Rhizophora mucronata</name>
    <name type="common">Asiatic mangrove</name>
    <dbReference type="NCBI Taxonomy" id="61149"/>
    <lineage>
        <taxon>Eukaryota</taxon>
        <taxon>Viridiplantae</taxon>
        <taxon>Streptophyta</taxon>
        <taxon>Embryophyta</taxon>
        <taxon>Tracheophyta</taxon>
        <taxon>Spermatophyta</taxon>
        <taxon>Magnoliopsida</taxon>
        <taxon>eudicotyledons</taxon>
        <taxon>Gunneridae</taxon>
        <taxon>Pentapetalae</taxon>
        <taxon>rosids</taxon>
        <taxon>fabids</taxon>
        <taxon>Malpighiales</taxon>
        <taxon>Rhizophoraceae</taxon>
        <taxon>Rhizophora</taxon>
    </lineage>
</organism>
<dbReference type="AlphaFoldDB" id="A0A2P2MJV6"/>
<reference evidence="2" key="1">
    <citation type="submission" date="2018-02" db="EMBL/GenBank/DDBJ databases">
        <title>Rhizophora mucronata_Transcriptome.</title>
        <authorList>
            <person name="Meera S.P."/>
            <person name="Sreeshan A."/>
            <person name="Augustine A."/>
        </authorList>
    </citation>
    <scope>NUCLEOTIDE SEQUENCE</scope>
    <source>
        <tissue evidence="2">Leaf</tissue>
    </source>
</reference>
<keyword evidence="1" id="KW-0472">Membrane</keyword>
<protein>
    <submittedName>
        <fullName evidence="2">Uncharacterized protein MANES_08G048800</fullName>
    </submittedName>
</protein>
<evidence type="ECO:0000256" key="1">
    <source>
        <dbReference type="SAM" id="Phobius"/>
    </source>
</evidence>
<accession>A0A2P2MJV6</accession>